<keyword evidence="2" id="KW-0378">Hydrolase</keyword>
<dbReference type="Pfam" id="PF05685">
    <property type="entry name" value="Uma2"/>
    <property type="match status" value="1"/>
</dbReference>
<comment type="caution">
    <text evidence="2">The sequence shown here is derived from an EMBL/GenBank/DDBJ whole genome shotgun (WGS) entry which is preliminary data.</text>
</comment>
<keyword evidence="2" id="KW-0255">Endonuclease</keyword>
<reference evidence="3" key="1">
    <citation type="submission" date="2019-10" db="EMBL/GenBank/DDBJ databases">
        <title>Streptomyces sp. nov., a novel actinobacterium isolated from alkaline environment.</title>
        <authorList>
            <person name="Golinska P."/>
        </authorList>
    </citation>
    <scope>NUCLEOTIDE SEQUENCE [LARGE SCALE GENOMIC DNA]</scope>
    <source>
        <strain evidence="3">DSM 42118</strain>
    </source>
</reference>
<name>A0A7W3Y293_9ACTN</name>
<dbReference type="PANTHER" id="PTHR35400">
    <property type="entry name" value="SLR1083 PROTEIN"/>
    <property type="match status" value="1"/>
</dbReference>
<dbReference type="Gene3D" id="3.90.1570.10">
    <property type="entry name" value="tt1808, chain A"/>
    <property type="match status" value="1"/>
</dbReference>
<dbReference type="CDD" id="cd06260">
    <property type="entry name" value="DUF820-like"/>
    <property type="match status" value="1"/>
</dbReference>
<gene>
    <name evidence="2" type="ORF">FNQ90_14655</name>
</gene>
<organism evidence="2 3">
    <name type="scientific">Streptomyces alkaliphilus</name>
    <dbReference type="NCBI Taxonomy" id="1472722"/>
    <lineage>
        <taxon>Bacteria</taxon>
        <taxon>Bacillati</taxon>
        <taxon>Actinomycetota</taxon>
        <taxon>Actinomycetes</taxon>
        <taxon>Kitasatosporales</taxon>
        <taxon>Streptomycetaceae</taxon>
        <taxon>Streptomyces</taxon>
    </lineage>
</organism>
<evidence type="ECO:0000259" key="1">
    <source>
        <dbReference type="Pfam" id="PF05685"/>
    </source>
</evidence>
<evidence type="ECO:0000313" key="2">
    <source>
        <dbReference type="EMBL" id="MBB0245308.1"/>
    </source>
</evidence>
<sequence>MDRTREPSGRDFPALLRAVHARPDGRRAEILGRGIVPVEPRPLRFRPVMKLLRERLLPHVPEGQDVEVAPFLFVFPESGRAFGPDLYVVDEEAFGAPGRHGNGSALSLVAELTSGSTKETDWTDHWTDRAAAYGRVVPVYLVLNMQEGQLTIFRSPSEQGYRARRTVPFGSPVPVPAPFDFTLDTIGFEAGVAD</sequence>
<protein>
    <submittedName>
        <fullName evidence="2">Uma2 family endonuclease</fullName>
    </submittedName>
</protein>
<evidence type="ECO:0000313" key="3">
    <source>
        <dbReference type="Proteomes" id="UP000538929"/>
    </source>
</evidence>
<dbReference type="EMBL" id="VKHT01000451">
    <property type="protein sequence ID" value="MBB0245308.1"/>
    <property type="molecule type" value="Genomic_DNA"/>
</dbReference>
<dbReference type="InterPro" id="IPR008538">
    <property type="entry name" value="Uma2"/>
</dbReference>
<accession>A0A7W3Y293</accession>
<keyword evidence="3" id="KW-1185">Reference proteome</keyword>
<proteinExistence type="predicted"/>
<dbReference type="RefSeq" id="WP_182606808.1">
    <property type="nucleotide sequence ID" value="NZ_VKHT01000451.1"/>
</dbReference>
<feature type="domain" description="Putative restriction endonuclease" evidence="1">
    <location>
        <begin position="48"/>
        <end position="183"/>
    </location>
</feature>
<dbReference type="PANTHER" id="PTHR35400:SF3">
    <property type="entry name" value="SLL1072 PROTEIN"/>
    <property type="match status" value="1"/>
</dbReference>
<dbReference type="GO" id="GO:0004519">
    <property type="term" value="F:endonuclease activity"/>
    <property type="evidence" value="ECO:0007669"/>
    <property type="project" value="UniProtKB-KW"/>
</dbReference>
<dbReference type="InterPro" id="IPR012296">
    <property type="entry name" value="Nuclease_put_TT1808"/>
</dbReference>
<dbReference type="AlphaFoldDB" id="A0A7W3Y293"/>
<keyword evidence="2" id="KW-0540">Nuclease</keyword>
<dbReference type="Proteomes" id="UP000538929">
    <property type="component" value="Unassembled WGS sequence"/>
</dbReference>